<keyword evidence="5" id="KW-0812">Transmembrane</keyword>
<dbReference type="InterPro" id="IPR003423">
    <property type="entry name" value="OMP_efflux"/>
</dbReference>
<proteinExistence type="inferred from homology"/>
<comment type="caution">
    <text evidence="8">The sequence shown here is derived from an EMBL/GenBank/DDBJ whole genome shotgun (WGS) entry which is preliminary data.</text>
</comment>
<dbReference type="Proteomes" id="UP000838100">
    <property type="component" value="Unassembled WGS sequence"/>
</dbReference>
<name>A0ABM9AJ75_9GAMM</name>
<dbReference type="PANTHER" id="PTHR30026:SF22">
    <property type="entry name" value="OUTER MEMBRANE EFFLUX PROTEIN"/>
    <property type="match status" value="1"/>
</dbReference>
<evidence type="ECO:0000256" key="7">
    <source>
        <dbReference type="ARBA" id="ARBA00023237"/>
    </source>
</evidence>
<comment type="similarity">
    <text evidence="2">Belongs to the outer membrane factor (OMF) (TC 1.B.17) family.</text>
</comment>
<dbReference type="Gene3D" id="1.20.1600.10">
    <property type="entry name" value="Outer membrane efflux proteins (OEP)"/>
    <property type="match status" value="1"/>
</dbReference>
<evidence type="ECO:0000313" key="8">
    <source>
        <dbReference type="EMBL" id="CAH0993289.1"/>
    </source>
</evidence>
<evidence type="ECO:0000256" key="3">
    <source>
        <dbReference type="ARBA" id="ARBA00022448"/>
    </source>
</evidence>
<protein>
    <submittedName>
        <fullName evidence="8">Outer membrane efflux protein BepC</fullName>
    </submittedName>
</protein>
<comment type="subcellular location">
    <subcellularLocation>
        <location evidence="1">Cell outer membrane</location>
    </subcellularLocation>
</comment>
<dbReference type="InterPro" id="IPR010130">
    <property type="entry name" value="T1SS_OMP_TolC"/>
</dbReference>
<evidence type="ECO:0000313" key="9">
    <source>
        <dbReference type="Proteomes" id="UP000838100"/>
    </source>
</evidence>
<reference evidence="8" key="1">
    <citation type="submission" date="2021-12" db="EMBL/GenBank/DDBJ databases">
        <authorList>
            <person name="Rodrigo-Torres L."/>
            <person name="Arahal R. D."/>
            <person name="Lucena T."/>
        </authorList>
    </citation>
    <scope>NUCLEOTIDE SEQUENCE</scope>
    <source>
        <strain evidence="8">CECT 8267</strain>
    </source>
</reference>
<dbReference type="InterPro" id="IPR051906">
    <property type="entry name" value="TolC-like"/>
</dbReference>
<evidence type="ECO:0000256" key="2">
    <source>
        <dbReference type="ARBA" id="ARBA00007613"/>
    </source>
</evidence>
<dbReference type="SUPFAM" id="SSF56954">
    <property type="entry name" value="Outer membrane efflux proteins (OEP)"/>
    <property type="match status" value="1"/>
</dbReference>
<keyword evidence="6" id="KW-0472">Membrane</keyword>
<dbReference type="NCBIfam" id="TIGR01844">
    <property type="entry name" value="type_I_sec_TolC"/>
    <property type="match status" value="1"/>
</dbReference>
<dbReference type="EMBL" id="CAKLPX010000006">
    <property type="protein sequence ID" value="CAH0993289.1"/>
    <property type="molecule type" value="Genomic_DNA"/>
</dbReference>
<sequence length="439" mass="49527">MRIRILKFAILFSGVFGFSLAVAEPFTLKEAVLQVLARNPTVYSAVQEYKSRGFEVREAQAGYLPSVDIGLGIGYEEVSNPATNNEDVDLTRKESSINVRQMLFDGFRTSNEVSRQEHREQTAKFEAFSVAENQALRAAEVYIEVLKSKEFVAMAEQTLRVHDKIKKKMAERMKSGVGNESDYTQVSARVALAEGNLEIADSHYRDSITNYLRVVGSQPPIDEMVMPASLKGSFDLDIKQETQLALEQHPTLVAATSDVGAAQAQYSAAKSNMWPRVHLEASKRFDDDIGGIEGNDEDLIVALRFRYDIYAGGGRSARKHYAAYQVEEAKGLRDNAHMQVIEAMRLSFNAYKSLNTKISYQKQHVDFALKTRNAYKEQFNIGKRTLLDVLNTENEYVDAQRSYIRSSYDRQYSEYRIMNAKGQMISSLGLSMSDLLEMN</sequence>
<dbReference type="Pfam" id="PF02321">
    <property type="entry name" value="OEP"/>
    <property type="match status" value="2"/>
</dbReference>
<organism evidence="8 9">
    <name type="scientific">Sinobacterium norvegicum</name>
    <dbReference type="NCBI Taxonomy" id="1641715"/>
    <lineage>
        <taxon>Bacteria</taxon>
        <taxon>Pseudomonadati</taxon>
        <taxon>Pseudomonadota</taxon>
        <taxon>Gammaproteobacteria</taxon>
        <taxon>Cellvibrionales</taxon>
        <taxon>Spongiibacteraceae</taxon>
        <taxon>Sinobacterium</taxon>
    </lineage>
</organism>
<keyword evidence="4" id="KW-1134">Transmembrane beta strand</keyword>
<gene>
    <name evidence="8" type="primary">bepC_3</name>
    <name evidence="8" type="ORF">SIN8267_03437</name>
</gene>
<keyword evidence="7" id="KW-0998">Cell outer membrane</keyword>
<evidence type="ECO:0000256" key="5">
    <source>
        <dbReference type="ARBA" id="ARBA00022692"/>
    </source>
</evidence>
<keyword evidence="9" id="KW-1185">Reference proteome</keyword>
<dbReference type="PANTHER" id="PTHR30026">
    <property type="entry name" value="OUTER MEMBRANE PROTEIN TOLC"/>
    <property type="match status" value="1"/>
</dbReference>
<evidence type="ECO:0000256" key="4">
    <source>
        <dbReference type="ARBA" id="ARBA00022452"/>
    </source>
</evidence>
<accession>A0ABM9AJ75</accession>
<evidence type="ECO:0000256" key="6">
    <source>
        <dbReference type="ARBA" id="ARBA00023136"/>
    </source>
</evidence>
<keyword evidence="3" id="KW-0813">Transport</keyword>
<evidence type="ECO:0000256" key="1">
    <source>
        <dbReference type="ARBA" id="ARBA00004442"/>
    </source>
</evidence>